<accession>A0AAW4FUU9</accession>
<reference evidence="2 3" key="1">
    <citation type="submission" date="2020-01" db="EMBL/GenBank/DDBJ databases">
        <title>Draft genome assembly of Ensifer adhaerens T173.</title>
        <authorList>
            <person name="Craig J.E."/>
            <person name="Stinchcombe J.R."/>
        </authorList>
    </citation>
    <scope>NUCLEOTIDE SEQUENCE [LARGE SCALE GENOMIC DNA]</scope>
    <source>
        <strain evidence="2 3">T173</strain>
    </source>
</reference>
<evidence type="ECO:0000313" key="2">
    <source>
        <dbReference type="EMBL" id="MBM3095200.1"/>
    </source>
</evidence>
<dbReference type="EMBL" id="WXFA01000040">
    <property type="protein sequence ID" value="MBM3095200.1"/>
    <property type="molecule type" value="Genomic_DNA"/>
</dbReference>
<keyword evidence="3" id="KW-1185">Reference proteome</keyword>
<feature type="region of interest" description="Disordered" evidence="1">
    <location>
        <begin position="1"/>
        <end position="60"/>
    </location>
</feature>
<dbReference type="AlphaFoldDB" id="A0AAW4FUU9"/>
<dbReference type="RefSeq" id="WP_156585666.1">
    <property type="nucleotide sequence ID" value="NZ_CP170160.1"/>
</dbReference>
<proteinExistence type="predicted"/>
<evidence type="ECO:0000313" key="3">
    <source>
        <dbReference type="Proteomes" id="UP000744980"/>
    </source>
</evidence>
<comment type="caution">
    <text evidence="2">The sequence shown here is derived from an EMBL/GenBank/DDBJ whole genome shotgun (WGS) entry which is preliminary data.</text>
</comment>
<dbReference type="Proteomes" id="UP000744980">
    <property type="component" value="Unassembled WGS sequence"/>
</dbReference>
<protein>
    <submittedName>
        <fullName evidence="2">Uncharacterized protein</fullName>
    </submittedName>
</protein>
<name>A0AAW4FUU9_9HYPH</name>
<sequence>MRNDAMADSPSGDADHADGSDGKLLSRSLPAAVRTDSEEIPPASSTPSRRGSPVDGGSIPLGGRFVLAQSAISWVLPRHARLIGEAVKRASGRIKSLTMPDSEPRGH</sequence>
<gene>
    <name evidence="2" type="ORF">GFB56_31230</name>
</gene>
<evidence type="ECO:0000256" key="1">
    <source>
        <dbReference type="SAM" id="MobiDB-lite"/>
    </source>
</evidence>
<organism evidence="2 3">
    <name type="scientific">Ensifer canadensis</name>
    <dbReference type="NCBI Taxonomy" id="555315"/>
    <lineage>
        <taxon>Bacteria</taxon>
        <taxon>Pseudomonadati</taxon>
        <taxon>Pseudomonadota</taxon>
        <taxon>Alphaproteobacteria</taxon>
        <taxon>Hyphomicrobiales</taxon>
        <taxon>Rhizobiaceae</taxon>
        <taxon>Sinorhizobium/Ensifer group</taxon>
        <taxon>Ensifer</taxon>
    </lineage>
</organism>